<keyword evidence="4" id="KW-1185">Reference proteome</keyword>
<dbReference type="InterPro" id="IPR056121">
    <property type="entry name" value="DUF7704"/>
</dbReference>
<feature type="domain" description="DUF7704" evidence="2">
    <location>
        <begin position="61"/>
        <end position="210"/>
    </location>
</feature>
<dbReference type="OrthoDB" id="2937326at2759"/>
<dbReference type="HOGENOM" id="CLU_107228_0_0_1"/>
<evidence type="ECO:0000313" key="3">
    <source>
        <dbReference type="EMBL" id="CCM03168.1"/>
    </source>
</evidence>
<dbReference type="Pfam" id="PF24803">
    <property type="entry name" value="DUF7704"/>
    <property type="match status" value="1"/>
</dbReference>
<feature type="transmembrane region" description="Helical" evidence="1">
    <location>
        <begin position="155"/>
        <end position="176"/>
    </location>
</feature>
<dbReference type="PANTHER" id="PTHR37019:SF2">
    <property type="entry name" value="EXPERA DOMAIN-CONTAINING PROTEIN"/>
    <property type="match status" value="1"/>
</dbReference>
<proteinExistence type="predicted"/>
<gene>
    <name evidence="3" type="ORF">FIBRA_05290</name>
</gene>
<dbReference type="GeneID" id="24098079"/>
<evidence type="ECO:0000259" key="2">
    <source>
        <dbReference type="Pfam" id="PF24803"/>
    </source>
</evidence>
<dbReference type="AlphaFoldDB" id="J4G904"/>
<feature type="transmembrane region" description="Helical" evidence="1">
    <location>
        <begin position="108"/>
        <end position="134"/>
    </location>
</feature>
<dbReference type="Proteomes" id="UP000006352">
    <property type="component" value="Unassembled WGS sequence"/>
</dbReference>
<keyword evidence="1" id="KW-0472">Membrane</keyword>
<accession>J4G904</accession>
<dbReference type="STRING" id="599839.J4G904"/>
<organism evidence="3 4">
    <name type="scientific">Fibroporia radiculosa</name>
    <dbReference type="NCBI Taxonomy" id="599839"/>
    <lineage>
        <taxon>Eukaryota</taxon>
        <taxon>Fungi</taxon>
        <taxon>Dikarya</taxon>
        <taxon>Basidiomycota</taxon>
        <taxon>Agaricomycotina</taxon>
        <taxon>Agaricomycetes</taxon>
        <taxon>Polyporales</taxon>
        <taxon>Fibroporiaceae</taxon>
        <taxon>Fibroporia</taxon>
    </lineage>
</organism>
<evidence type="ECO:0000256" key="1">
    <source>
        <dbReference type="SAM" id="Phobius"/>
    </source>
</evidence>
<evidence type="ECO:0000313" key="4">
    <source>
        <dbReference type="Proteomes" id="UP000006352"/>
    </source>
</evidence>
<sequence>MATALAHTTAPLRPDRVRSLASSTGSDGLVSRTDRRELVYKRCPPVGHLLPPALCPMPPSTALPTFYWVIFGLYEPLLTSLGFIGAVFDPKTTHDQQAPWPVGGPPDAMPLATRVTILQLGHVAGLLGLLNFFVLSACRKYLFSQPALQEKIVGALLKPLLLGDFLHIGITLWALGDSRWDVASWGGILWITIVTGFSLMIPRITWHLGIGRYVDKRDGHLGKRA</sequence>
<protein>
    <recommendedName>
        <fullName evidence="2">DUF7704 domain-containing protein</fullName>
    </recommendedName>
</protein>
<keyword evidence="1" id="KW-1133">Transmembrane helix</keyword>
<dbReference type="RefSeq" id="XP_012182451.1">
    <property type="nucleotide sequence ID" value="XM_012327061.1"/>
</dbReference>
<dbReference type="EMBL" id="HE797103">
    <property type="protein sequence ID" value="CCM03168.1"/>
    <property type="molecule type" value="Genomic_DNA"/>
</dbReference>
<name>J4G904_9APHY</name>
<reference evidence="3 4" key="1">
    <citation type="journal article" date="2012" name="Appl. Environ. Microbiol.">
        <title>Short-read sequencing for genomic analysis of the brown rot fungus Fibroporia radiculosa.</title>
        <authorList>
            <person name="Tang J.D."/>
            <person name="Perkins A.D."/>
            <person name="Sonstegard T.S."/>
            <person name="Schroeder S.G."/>
            <person name="Burgess S.C."/>
            <person name="Diehl S.V."/>
        </authorList>
    </citation>
    <scope>NUCLEOTIDE SEQUENCE [LARGE SCALE GENOMIC DNA]</scope>
    <source>
        <strain evidence="3 4">TFFH 294</strain>
    </source>
</reference>
<dbReference type="PANTHER" id="PTHR37019">
    <property type="entry name" value="CHROMOSOME 1, WHOLE GENOME SHOTGUN SEQUENCE"/>
    <property type="match status" value="1"/>
</dbReference>
<keyword evidence="1" id="KW-0812">Transmembrane</keyword>
<feature type="transmembrane region" description="Helical" evidence="1">
    <location>
        <begin position="66"/>
        <end position="88"/>
    </location>
</feature>
<feature type="transmembrane region" description="Helical" evidence="1">
    <location>
        <begin position="182"/>
        <end position="202"/>
    </location>
</feature>
<dbReference type="InParanoid" id="J4G904"/>